<dbReference type="AlphaFoldDB" id="A0A644SS50"/>
<comment type="similarity">
    <text evidence="2">Belongs to the zinc-containing alcohol dehydrogenase family.</text>
</comment>
<protein>
    <submittedName>
        <fullName evidence="7">Sorbitol dehydrogenase</fullName>
        <ecNumber evidence="7">1.1.1.14</ecNumber>
    </submittedName>
</protein>
<proteinExistence type="inferred from homology"/>
<evidence type="ECO:0000259" key="6">
    <source>
        <dbReference type="SMART" id="SM00829"/>
    </source>
</evidence>
<dbReference type="GO" id="GO:0003939">
    <property type="term" value="F:L-iditol 2-dehydrogenase (NAD+) activity"/>
    <property type="evidence" value="ECO:0007669"/>
    <property type="project" value="UniProtKB-EC"/>
</dbReference>
<dbReference type="CDD" id="cd08233">
    <property type="entry name" value="butanediol_DH_like"/>
    <property type="match status" value="1"/>
</dbReference>
<dbReference type="SMART" id="SM00829">
    <property type="entry name" value="PKS_ER"/>
    <property type="match status" value="1"/>
</dbReference>
<dbReference type="PANTHER" id="PTHR43161">
    <property type="entry name" value="SORBITOL DEHYDROGENASE"/>
    <property type="match status" value="1"/>
</dbReference>
<evidence type="ECO:0000256" key="5">
    <source>
        <dbReference type="ARBA" id="ARBA00023002"/>
    </source>
</evidence>
<evidence type="ECO:0000256" key="3">
    <source>
        <dbReference type="ARBA" id="ARBA00022723"/>
    </source>
</evidence>
<dbReference type="PROSITE" id="PS00059">
    <property type="entry name" value="ADH_ZINC"/>
    <property type="match status" value="1"/>
</dbReference>
<organism evidence="7">
    <name type="scientific">bioreactor metagenome</name>
    <dbReference type="NCBI Taxonomy" id="1076179"/>
    <lineage>
        <taxon>unclassified sequences</taxon>
        <taxon>metagenomes</taxon>
        <taxon>ecological metagenomes</taxon>
    </lineage>
</organism>
<evidence type="ECO:0000256" key="4">
    <source>
        <dbReference type="ARBA" id="ARBA00022833"/>
    </source>
</evidence>
<dbReference type="InterPro" id="IPR011032">
    <property type="entry name" value="GroES-like_sf"/>
</dbReference>
<gene>
    <name evidence="7" type="primary">gutB_1</name>
    <name evidence="7" type="ORF">SDC9_02969</name>
</gene>
<accession>A0A644SS50</accession>
<sequence>MALPCSTSEHCLRLRYACLHVQFFSIEQGHGLPGMSAHPLLARILRHDLCKEESIRIQHLTSEAVMAETMQAAVWHGKKDIRVETVPVPPAPAPGWVQIKVDWCGICGSDLHEYLAGPIFIPTEAPHPLTGKQGSVILGHEFSGKVVAVGSGVTNVKVGDMVAPDACQHCGECQPCREGRYNVCEKLAFTGLHNDGAFAPYVNVPAELCFIMPDGVSPEAGAVMEPLATGFKAVRMAGSILGLNVVVLGAGTIGLGTIMAAKAAGAGKIIVLEMSRARIAKAMECGADIVVNPKECDPVAKVKELTGGSGADVSFECIGNKHTGPLAIDVLRNTGTAIIVGIFEEPSSFNFFSLSGTDKKVMGTLAYTIEDFKGLAALMAKGVIKAENLITGKIELKDIMEKGFLELINNKDENIKILVRP</sequence>
<evidence type="ECO:0000256" key="2">
    <source>
        <dbReference type="ARBA" id="ARBA00008072"/>
    </source>
</evidence>
<dbReference type="EC" id="1.1.1.14" evidence="7"/>
<dbReference type="EMBL" id="VSSQ01000004">
    <property type="protein sequence ID" value="MPL57464.1"/>
    <property type="molecule type" value="Genomic_DNA"/>
</dbReference>
<keyword evidence="5 7" id="KW-0560">Oxidoreductase</keyword>
<keyword evidence="3" id="KW-0479">Metal-binding</keyword>
<feature type="domain" description="Enoyl reductase (ER)" evidence="6">
    <location>
        <begin position="77"/>
        <end position="384"/>
    </location>
</feature>
<name>A0A644SS50_9ZZZZ</name>
<dbReference type="Gene3D" id="3.40.50.720">
    <property type="entry name" value="NAD(P)-binding Rossmann-like Domain"/>
    <property type="match status" value="1"/>
</dbReference>
<comment type="cofactor">
    <cofactor evidence="1">
        <name>Zn(2+)</name>
        <dbReference type="ChEBI" id="CHEBI:29105"/>
    </cofactor>
</comment>
<dbReference type="SUPFAM" id="SSF51735">
    <property type="entry name" value="NAD(P)-binding Rossmann-fold domains"/>
    <property type="match status" value="1"/>
</dbReference>
<dbReference type="Pfam" id="PF08240">
    <property type="entry name" value="ADH_N"/>
    <property type="match status" value="1"/>
</dbReference>
<evidence type="ECO:0000313" key="7">
    <source>
        <dbReference type="EMBL" id="MPL57464.1"/>
    </source>
</evidence>
<dbReference type="PANTHER" id="PTHR43161:SF26">
    <property type="entry name" value="GALACTITOL 1-PHOSPHATE 5-DEHYDROGENASE"/>
    <property type="match status" value="1"/>
</dbReference>
<dbReference type="InterPro" id="IPR013149">
    <property type="entry name" value="ADH-like_C"/>
</dbReference>
<evidence type="ECO:0000256" key="1">
    <source>
        <dbReference type="ARBA" id="ARBA00001947"/>
    </source>
</evidence>
<reference evidence="7" key="1">
    <citation type="submission" date="2019-08" db="EMBL/GenBank/DDBJ databases">
        <authorList>
            <person name="Kucharzyk K."/>
            <person name="Murdoch R.W."/>
            <person name="Higgins S."/>
            <person name="Loffler F."/>
        </authorList>
    </citation>
    <scope>NUCLEOTIDE SEQUENCE</scope>
</reference>
<dbReference type="GO" id="GO:0008270">
    <property type="term" value="F:zinc ion binding"/>
    <property type="evidence" value="ECO:0007669"/>
    <property type="project" value="InterPro"/>
</dbReference>
<comment type="caution">
    <text evidence="7">The sequence shown here is derived from an EMBL/GenBank/DDBJ whole genome shotgun (WGS) entry which is preliminary data.</text>
</comment>
<dbReference type="InterPro" id="IPR036291">
    <property type="entry name" value="NAD(P)-bd_dom_sf"/>
</dbReference>
<dbReference type="Pfam" id="PF00107">
    <property type="entry name" value="ADH_zinc_N"/>
    <property type="match status" value="1"/>
</dbReference>
<dbReference type="InterPro" id="IPR020843">
    <property type="entry name" value="ER"/>
</dbReference>
<dbReference type="SUPFAM" id="SSF50129">
    <property type="entry name" value="GroES-like"/>
    <property type="match status" value="1"/>
</dbReference>
<dbReference type="Gene3D" id="3.90.180.10">
    <property type="entry name" value="Medium-chain alcohol dehydrogenases, catalytic domain"/>
    <property type="match status" value="1"/>
</dbReference>
<keyword evidence="4" id="KW-0862">Zinc</keyword>
<dbReference type="InterPro" id="IPR013154">
    <property type="entry name" value="ADH-like_N"/>
</dbReference>
<dbReference type="InterPro" id="IPR002328">
    <property type="entry name" value="ADH_Zn_CS"/>
</dbReference>